<accession>A0A0R2UHK3</accession>
<dbReference type="Pfam" id="PF02021">
    <property type="entry name" value="UPF0102"/>
    <property type="match status" value="1"/>
</dbReference>
<proteinExistence type="inferred from homology"/>
<dbReference type="InterPro" id="IPR003509">
    <property type="entry name" value="UPF0102_YraN-like"/>
</dbReference>
<dbReference type="AlphaFoldDB" id="A0A0R2UHK3"/>
<comment type="caution">
    <text evidence="3">The sequence shown here is derived from an EMBL/GenBank/DDBJ whole genome shotgun (WGS) entry which is preliminary data.</text>
</comment>
<dbReference type="CDD" id="cd20736">
    <property type="entry name" value="PoNe_Nuclease"/>
    <property type="match status" value="1"/>
</dbReference>
<dbReference type="InterPro" id="IPR011335">
    <property type="entry name" value="Restrct_endonuc-II-like"/>
</dbReference>
<evidence type="ECO:0000256" key="1">
    <source>
        <dbReference type="ARBA" id="ARBA00006738"/>
    </source>
</evidence>
<dbReference type="PANTHER" id="PTHR34039:SF1">
    <property type="entry name" value="UPF0102 PROTEIN YRAN"/>
    <property type="match status" value="1"/>
</dbReference>
<dbReference type="HAMAP" id="MF_00048">
    <property type="entry name" value="UPF0102"/>
    <property type="match status" value="1"/>
</dbReference>
<dbReference type="NCBIfam" id="TIGR00252">
    <property type="entry name" value="YraN family protein"/>
    <property type="match status" value="1"/>
</dbReference>
<dbReference type="SUPFAM" id="SSF52980">
    <property type="entry name" value="Restriction endonuclease-like"/>
    <property type="match status" value="1"/>
</dbReference>
<evidence type="ECO:0000313" key="4">
    <source>
        <dbReference type="Proteomes" id="UP000051213"/>
    </source>
</evidence>
<dbReference type="Proteomes" id="UP000051213">
    <property type="component" value="Unassembled WGS sequence"/>
</dbReference>
<gene>
    <name evidence="3" type="ORF">ABS24_09440</name>
</gene>
<dbReference type="EMBL" id="LICA01000036">
    <property type="protein sequence ID" value="KRO96784.1"/>
    <property type="molecule type" value="Genomic_DNA"/>
</dbReference>
<evidence type="ECO:0000313" key="3">
    <source>
        <dbReference type="EMBL" id="KRO96784.1"/>
    </source>
</evidence>
<evidence type="ECO:0000256" key="2">
    <source>
        <dbReference type="HAMAP-Rule" id="MF_00048"/>
    </source>
</evidence>
<dbReference type="GO" id="GO:0003676">
    <property type="term" value="F:nucleic acid binding"/>
    <property type="evidence" value="ECO:0007669"/>
    <property type="project" value="InterPro"/>
</dbReference>
<dbReference type="NCBIfam" id="NF009150">
    <property type="entry name" value="PRK12497.1-3"/>
    <property type="match status" value="1"/>
</dbReference>
<dbReference type="PANTHER" id="PTHR34039">
    <property type="entry name" value="UPF0102 PROTEIN YRAN"/>
    <property type="match status" value="1"/>
</dbReference>
<comment type="similarity">
    <text evidence="1 2">Belongs to the UPF0102 family.</text>
</comment>
<protein>
    <recommendedName>
        <fullName evidence="2">UPF0102 protein ABS24_09440</fullName>
    </recommendedName>
</protein>
<reference evidence="3 4" key="1">
    <citation type="submission" date="2015-10" db="EMBL/GenBank/DDBJ databases">
        <title>Metagenome-Assembled Genomes uncover a global brackish microbiome.</title>
        <authorList>
            <person name="Hugerth L.W."/>
            <person name="Larsson J."/>
            <person name="Alneberg J."/>
            <person name="Lindh M.V."/>
            <person name="Legrand C."/>
            <person name="Pinhassi J."/>
            <person name="Andersson A.F."/>
        </authorList>
    </citation>
    <scope>NUCLEOTIDE SEQUENCE [LARGE SCALE GENOMIC DNA]</scope>
    <source>
        <strain evidence="3">BACL26 MAG-121220-bin70</strain>
    </source>
</reference>
<dbReference type="InterPro" id="IPR011856">
    <property type="entry name" value="tRNA_endonuc-like_dom_sf"/>
</dbReference>
<name>A0A0R2UHK3_9GAMM</name>
<organism evidence="3 4">
    <name type="scientific">SAR92 bacterium BACL26 MAG-121220-bin70</name>
    <dbReference type="NCBI Taxonomy" id="1655626"/>
    <lineage>
        <taxon>Bacteria</taxon>
        <taxon>Pseudomonadati</taxon>
        <taxon>Pseudomonadota</taxon>
        <taxon>Gammaproteobacteria</taxon>
        <taxon>Cellvibrionales</taxon>
        <taxon>Porticoccaceae</taxon>
        <taxon>SAR92 clade</taxon>
    </lineage>
</organism>
<dbReference type="Gene3D" id="3.40.1350.10">
    <property type="match status" value="1"/>
</dbReference>
<sequence length="140" mass="15538">MGINMPGYNNVTSDLGKITLSSLKGAEAEQIALEYLVEKGLVLLTRNFSTRRGEIDLVMNDGDHLVFVEVRFRQSSTFGSAEESITKKKCLRLTAAALGYMQVNELSNHVQARFDAVTVKPDKNRSPGYSVNWIKNILAD</sequence>